<comment type="caution">
    <text evidence="1">The sequence shown here is derived from an EMBL/GenBank/DDBJ whole genome shotgun (WGS) entry which is preliminary data.</text>
</comment>
<name>A0A6G1D1C1_9ORYZ</name>
<sequence length="93" mass="9534">MSGPRHVAMFLETGHGLDTEGLSQFMNAVLSCVYLALPDPPVSTTATLSAADAPAGDGGVSDLISLLPDDLLRAVVSRLPAKDGARTAVLSSR</sequence>
<organism evidence="1 3">
    <name type="scientific">Oryza meyeriana var. granulata</name>
    <dbReference type="NCBI Taxonomy" id="110450"/>
    <lineage>
        <taxon>Eukaryota</taxon>
        <taxon>Viridiplantae</taxon>
        <taxon>Streptophyta</taxon>
        <taxon>Embryophyta</taxon>
        <taxon>Tracheophyta</taxon>
        <taxon>Spermatophyta</taxon>
        <taxon>Magnoliopsida</taxon>
        <taxon>Liliopsida</taxon>
        <taxon>Poales</taxon>
        <taxon>Poaceae</taxon>
        <taxon>BOP clade</taxon>
        <taxon>Oryzoideae</taxon>
        <taxon>Oryzeae</taxon>
        <taxon>Oryzinae</taxon>
        <taxon>Oryza</taxon>
        <taxon>Oryza meyeriana</taxon>
    </lineage>
</organism>
<accession>A0A6G1D1C1</accession>
<proteinExistence type="predicted"/>
<dbReference type="SUPFAM" id="SSF81383">
    <property type="entry name" value="F-box domain"/>
    <property type="match status" value="1"/>
</dbReference>
<protein>
    <recommendedName>
        <fullName evidence="4">F-box domain-containing protein</fullName>
    </recommendedName>
</protein>
<gene>
    <name evidence="1" type="ORF">E2562_009105</name>
    <name evidence="2" type="ORF">E2562_009110</name>
</gene>
<evidence type="ECO:0000313" key="1">
    <source>
        <dbReference type="EMBL" id="KAF0906107.1"/>
    </source>
</evidence>
<dbReference type="OrthoDB" id="641102at2759"/>
<dbReference type="EMBL" id="SPHZ02000007">
    <property type="protein sequence ID" value="KAF0906107.1"/>
    <property type="molecule type" value="Genomic_DNA"/>
</dbReference>
<dbReference type="EMBL" id="SPHZ02000007">
    <property type="protein sequence ID" value="KAF0906112.1"/>
    <property type="molecule type" value="Genomic_DNA"/>
</dbReference>
<keyword evidence="3" id="KW-1185">Reference proteome</keyword>
<reference evidence="1 3" key="1">
    <citation type="submission" date="2019-11" db="EMBL/GenBank/DDBJ databases">
        <title>Whole genome sequence of Oryza granulata.</title>
        <authorList>
            <person name="Li W."/>
        </authorList>
    </citation>
    <scope>NUCLEOTIDE SEQUENCE [LARGE SCALE GENOMIC DNA]</scope>
    <source>
        <strain evidence="3">cv. Menghai</strain>
        <tissue evidence="1">Leaf</tissue>
    </source>
</reference>
<dbReference type="Proteomes" id="UP000479710">
    <property type="component" value="Unassembled WGS sequence"/>
</dbReference>
<dbReference type="AlphaFoldDB" id="A0A6G1D1C1"/>
<evidence type="ECO:0008006" key="4">
    <source>
        <dbReference type="Google" id="ProtNLM"/>
    </source>
</evidence>
<dbReference type="InterPro" id="IPR036047">
    <property type="entry name" value="F-box-like_dom_sf"/>
</dbReference>
<evidence type="ECO:0000313" key="3">
    <source>
        <dbReference type="Proteomes" id="UP000479710"/>
    </source>
</evidence>
<evidence type="ECO:0000313" key="2">
    <source>
        <dbReference type="EMBL" id="KAF0906112.1"/>
    </source>
</evidence>
<dbReference type="PROSITE" id="PS51257">
    <property type="entry name" value="PROKAR_LIPOPROTEIN"/>
    <property type="match status" value="1"/>
</dbReference>